<dbReference type="EMBL" id="ML178842">
    <property type="protein sequence ID" value="TFK98033.1"/>
    <property type="molecule type" value="Genomic_DNA"/>
</dbReference>
<keyword evidence="2" id="KW-1185">Reference proteome</keyword>
<organism evidence="1 2">
    <name type="scientific">Pterulicium gracile</name>
    <dbReference type="NCBI Taxonomy" id="1884261"/>
    <lineage>
        <taxon>Eukaryota</taxon>
        <taxon>Fungi</taxon>
        <taxon>Dikarya</taxon>
        <taxon>Basidiomycota</taxon>
        <taxon>Agaricomycotina</taxon>
        <taxon>Agaricomycetes</taxon>
        <taxon>Agaricomycetidae</taxon>
        <taxon>Agaricales</taxon>
        <taxon>Pleurotineae</taxon>
        <taxon>Pterulaceae</taxon>
        <taxon>Pterulicium</taxon>
    </lineage>
</organism>
<reference evidence="1 2" key="1">
    <citation type="journal article" date="2019" name="Nat. Ecol. Evol.">
        <title>Megaphylogeny resolves global patterns of mushroom evolution.</title>
        <authorList>
            <person name="Varga T."/>
            <person name="Krizsan K."/>
            <person name="Foldi C."/>
            <person name="Dima B."/>
            <person name="Sanchez-Garcia M."/>
            <person name="Sanchez-Ramirez S."/>
            <person name="Szollosi G.J."/>
            <person name="Szarkandi J.G."/>
            <person name="Papp V."/>
            <person name="Albert L."/>
            <person name="Andreopoulos W."/>
            <person name="Angelini C."/>
            <person name="Antonin V."/>
            <person name="Barry K.W."/>
            <person name="Bougher N.L."/>
            <person name="Buchanan P."/>
            <person name="Buyck B."/>
            <person name="Bense V."/>
            <person name="Catcheside P."/>
            <person name="Chovatia M."/>
            <person name="Cooper J."/>
            <person name="Damon W."/>
            <person name="Desjardin D."/>
            <person name="Finy P."/>
            <person name="Geml J."/>
            <person name="Haridas S."/>
            <person name="Hughes K."/>
            <person name="Justo A."/>
            <person name="Karasinski D."/>
            <person name="Kautmanova I."/>
            <person name="Kiss B."/>
            <person name="Kocsube S."/>
            <person name="Kotiranta H."/>
            <person name="LaButti K.M."/>
            <person name="Lechner B.E."/>
            <person name="Liimatainen K."/>
            <person name="Lipzen A."/>
            <person name="Lukacs Z."/>
            <person name="Mihaltcheva S."/>
            <person name="Morgado L.N."/>
            <person name="Niskanen T."/>
            <person name="Noordeloos M.E."/>
            <person name="Ohm R.A."/>
            <person name="Ortiz-Santana B."/>
            <person name="Ovrebo C."/>
            <person name="Racz N."/>
            <person name="Riley R."/>
            <person name="Savchenko A."/>
            <person name="Shiryaev A."/>
            <person name="Soop K."/>
            <person name="Spirin V."/>
            <person name="Szebenyi C."/>
            <person name="Tomsovsky M."/>
            <person name="Tulloss R.E."/>
            <person name="Uehling J."/>
            <person name="Grigoriev I.V."/>
            <person name="Vagvolgyi C."/>
            <person name="Papp T."/>
            <person name="Martin F.M."/>
            <person name="Miettinen O."/>
            <person name="Hibbett D.S."/>
            <person name="Nagy L.G."/>
        </authorList>
    </citation>
    <scope>NUCLEOTIDE SEQUENCE [LARGE SCALE GENOMIC DNA]</scope>
    <source>
        <strain evidence="1 2">CBS 309.79</strain>
    </source>
</reference>
<evidence type="ECO:0000313" key="2">
    <source>
        <dbReference type="Proteomes" id="UP000305067"/>
    </source>
</evidence>
<gene>
    <name evidence="1" type="ORF">BDV98DRAFT_512832</name>
</gene>
<feature type="non-terminal residue" evidence="1">
    <location>
        <position position="1"/>
    </location>
</feature>
<evidence type="ECO:0008006" key="3">
    <source>
        <dbReference type="Google" id="ProtNLM"/>
    </source>
</evidence>
<dbReference type="STRING" id="1884261.A0A5C3QI64"/>
<dbReference type="OrthoDB" id="3056478at2759"/>
<sequence>GAILSRMTQARAYKAILHQKHTKKENEGRRGINTYVKAIQDGIKASAGRTRNPRKSLTRQDIRRHIREFVWKIIHNIYWIGKKWENIPGEEHRANCRKCNEPEDMEHISLRCPRTNRQKVWDLAKAVYEKAGHEWPTLNMGTILASPLTKIMHLRTTSGGAAKRLYIILCPESAHLIWRLRNEETIDQIYTDAERV</sequence>
<name>A0A5C3QI64_9AGAR</name>
<dbReference type="AlphaFoldDB" id="A0A5C3QI64"/>
<accession>A0A5C3QI64</accession>
<evidence type="ECO:0000313" key="1">
    <source>
        <dbReference type="EMBL" id="TFK98033.1"/>
    </source>
</evidence>
<protein>
    <recommendedName>
        <fullName evidence="3">Reverse transcriptase zinc-binding domain-containing protein</fullName>
    </recommendedName>
</protein>
<proteinExistence type="predicted"/>
<dbReference type="Proteomes" id="UP000305067">
    <property type="component" value="Unassembled WGS sequence"/>
</dbReference>